<sequence length="139" mass="14768">DLHIATTALGHRTLVVATAAEIHSLFKARSETAAGTFELVAAKPNESIVITDILVSAKKFATGTLTLSFKDADANEEVIFAPDVSSDVVNVNIQLAGGWQGWLGGALQAVSVNNFDFTITVGYYRVPGGLSFADWDGRR</sequence>
<proteinExistence type="predicted"/>
<dbReference type="AlphaFoldDB" id="A0A0F8WX36"/>
<dbReference type="EMBL" id="LAZR01066731">
    <property type="protein sequence ID" value="KKK52995.1"/>
    <property type="molecule type" value="Genomic_DNA"/>
</dbReference>
<organism evidence="1">
    <name type="scientific">marine sediment metagenome</name>
    <dbReference type="NCBI Taxonomy" id="412755"/>
    <lineage>
        <taxon>unclassified sequences</taxon>
        <taxon>metagenomes</taxon>
        <taxon>ecological metagenomes</taxon>
    </lineage>
</organism>
<evidence type="ECO:0000313" key="1">
    <source>
        <dbReference type="EMBL" id="KKK52995.1"/>
    </source>
</evidence>
<protein>
    <submittedName>
        <fullName evidence="1">Uncharacterized protein</fullName>
    </submittedName>
</protein>
<gene>
    <name evidence="1" type="ORF">LCGC14_3099200</name>
</gene>
<accession>A0A0F8WX36</accession>
<reference evidence="1" key="1">
    <citation type="journal article" date="2015" name="Nature">
        <title>Complex archaea that bridge the gap between prokaryotes and eukaryotes.</title>
        <authorList>
            <person name="Spang A."/>
            <person name="Saw J.H."/>
            <person name="Jorgensen S.L."/>
            <person name="Zaremba-Niedzwiedzka K."/>
            <person name="Martijn J."/>
            <person name="Lind A.E."/>
            <person name="van Eijk R."/>
            <person name="Schleper C."/>
            <person name="Guy L."/>
            <person name="Ettema T.J."/>
        </authorList>
    </citation>
    <scope>NUCLEOTIDE SEQUENCE</scope>
</reference>
<comment type="caution">
    <text evidence="1">The sequence shown here is derived from an EMBL/GenBank/DDBJ whole genome shotgun (WGS) entry which is preliminary data.</text>
</comment>
<name>A0A0F8WX36_9ZZZZ</name>
<feature type="non-terminal residue" evidence="1">
    <location>
        <position position="1"/>
    </location>
</feature>